<keyword evidence="11" id="KW-1185">Reference proteome</keyword>
<comment type="caution">
    <text evidence="10">The sequence shown here is derived from an EMBL/GenBank/DDBJ whole genome shotgun (WGS) entry which is preliminary data.</text>
</comment>
<comment type="similarity">
    <text evidence="2">Belongs to the FAM20 family.</text>
</comment>
<keyword evidence="4" id="KW-1015">Disulfide bond</keyword>
<accession>A0AAN8WTT8</accession>
<keyword evidence="8" id="KW-0479">Metal-binding</keyword>
<comment type="cofactor">
    <cofactor evidence="8">
        <name>Mn(2+)</name>
        <dbReference type="ChEBI" id="CHEBI:29035"/>
    </cofactor>
</comment>
<proteinExistence type="inferred from homology"/>
<dbReference type="InterPro" id="IPR024869">
    <property type="entry name" value="FAM20"/>
</dbReference>
<name>A0AAN8WTT8_HALRR</name>
<evidence type="ECO:0000256" key="7">
    <source>
        <dbReference type="PIRSR" id="PIRSR624869-2"/>
    </source>
</evidence>
<dbReference type="GO" id="GO:0005524">
    <property type="term" value="F:ATP binding"/>
    <property type="evidence" value="ECO:0007669"/>
    <property type="project" value="UniProtKB-KW"/>
</dbReference>
<sequence>MGWVRRVVVWMAWCAALSTSINFFLVARAPSPLPLHHRLHRTPAPSTIMTHDKVFEKIYLQGEVYALRMSNYHIQNQRNRTGLRNLAAVYKHLPAVKAQYTSVSPQLNDLFETLKTAITKRWVTDDPWDLARKWATPTSLVPEKAKGLGDILAALSTAPIKAADIGYKGTQLKVSILLKGGQRAVLKPKWYSREEVIEGEVYAGADRHNGEIAAFHLNRLLGFNMVPLAVGRKLSLKRDILPVATSRLSATFYRKEGKLCFYGVCYYCRKDASVCDNGRIFEGTVILWLPRRLPLSHIPHPWARTYKRTKLAQWEENENYCELVLRHPYYSDSQFSRLLDLMDTAVFDFLIQNGDRHHYTVVKGKSESSVVLLDNGKSFGDAYVDHMDVLAPLLQCCRLRQTTYERLILLSGGGLSQALREILAQDPIAPILTRPHLHALDRRMLHILAVLSMCREQRGGWHNVLY</sequence>
<feature type="binding site" evidence="8">
    <location>
        <position position="206"/>
    </location>
    <ligand>
        <name>Mn(2+)</name>
        <dbReference type="ChEBI" id="CHEBI:29035"/>
    </ligand>
</feature>
<evidence type="ECO:0000256" key="4">
    <source>
        <dbReference type="ARBA" id="ARBA00023157"/>
    </source>
</evidence>
<evidence type="ECO:0000259" key="9">
    <source>
        <dbReference type="Pfam" id="PF06702"/>
    </source>
</evidence>
<feature type="binding site" evidence="8">
    <location>
        <position position="374"/>
    </location>
    <ligand>
        <name>Mn(2+)</name>
        <dbReference type="ChEBI" id="CHEBI:29035"/>
    </ligand>
</feature>
<dbReference type="Proteomes" id="UP001381693">
    <property type="component" value="Unassembled WGS sequence"/>
</dbReference>
<feature type="binding site" evidence="7">
    <location>
        <position position="374"/>
    </location>
    <ligand>
        <name>ATP</name>
        <dbReference type="ChEBI" id="CHEBI:30616"/>
    </ligand>
</feature>
<dbReference type="EMBL" id="JAXCGZ010015477">
    <property type="protein sequence ID" value="KAK7070211.1"/>
    <property type="molecule type" value="Genomic_DNA"/>
</dbReference>
<feature type="binding site" evidence="7">
    <location>
        <position position="171"/>
    </location>
    <ligand>
        <name>ATP</name>
        <dbReference type="ChEBI" id="CHEBI:30616"/>
    </ligand>
</feature>
<evidence type="ECO:0000313" key="11">
    <source>
        <dbReference type="Proteomes" id="UP001381693"/>
    </source>
</evidence>
<keyword evidence="5" id="KW-0325">Glycoprotein</keyword>
<keyword evidence="3" id="KW-0333">Golgi apparatus</keyword>
<dbReference type="AlphaFoldDB" id="A0AAN8WTT8"/>
<keyword evidence="7" id="KW-0067">ATP-binding</keyword>
<evidence type="ECO:0000256" key="6">
    <source>
        <dbReference type="PIRSR" id="PIRSR624869-1"/>
    </source>
</evidence>
<protein>
    <submittedName>
        <fullName evidence="10">Glycosaminoglycan xylosylkinase</fullName>
    </submittedName>
</protein>
<evidence type="ECO:0000256" key="5">
    <source>
        <dbReference type="ARBA" id="ARBA00023180"/>
    </source>
</evidence>
<feature type="binding site" evidence="7">
    <location>
        <position position="187"/>
    </location>
    <ligand>
        <name>ATP</name>
        <dbReference type="ChEBI" id="CHEBI:30616"/>
    </ligand>
</feature>
<feature type="active site" evidence="6">
    <location>
        <position position="355"/>
    </location>
</feature>
<dbReference type="Pfam" id="PF06702">
    <property type="entry name" value="Fam20C"/>
    <property type="match status" value="1"/>
</dbReference>
<evidence type="ECO:0000313" key="10">
    <source>
        <dbReference type="EMBL" id="KAK7070211.1"/>
    </source>
</evidence>
<feature type="binding site" evidence="7">
    <location>
        <begin position="286"/>
        <end position="289"/>
    </location>
    <ligand>
        <name>ATP</name>
        <dbReference type="ChEBI" id="CHEBI:30616"/>
    </ligand>
</feature>
<dbReference type="GO" id="GO:0016773">
    <property type="term" value="F:phosphotransferase activity, alcohol group as acceptor"/>
    <property type="evidence" value="ECO:0007669"/>
    <property type="project" value="TreeGrafter"/>
</dbReference>
<dbReference type="GO" id="GO:0046872">
    <property type="term" value="F:metal ion binding"/>
    <property type="evidence" value="ECO:0007669"/>
    <property type="project" value="UniProtKB-KW"/>
</dbReference>
<organism evidence="10 11">
    <name type="scientific">Halocaridina rubra</name>
    <name type="common">Hawaiian red shrimp</name>
    <dbReference type="NCBI Taxonomy" id="373956"/>
    <lineage>
        <taxon>Eukaryota</taxon>
        <taxon>Metazoa</taxon>
        <taxon>Ecdysozoa</taxon>
        <taxon>Arthropoda</taxon>
        <taxon>Crustacea</taxon>
        <taxon>Multicrustacea</taxon>
        <taxon>Malacostraca</taxon>
        <taxon>Eumalacostraca</taxon>
        <taxon>Eucarida</taxon>
        <taxon>Decapoda</taxon>
        <taxon>Pleocyemata</taxon>
        <taxon>Caridea</taxon>
        <taxon>Atyoidea</taxon>
        <taxon>Atyidae</taxon>
        <taxon>Halocaridina</taxon>
    </lineage>
</organism>
<comment type="subcellular location">
    <subcellularLocation>
        <location evidence="1">Golgi apparatus</location>
    </subcellularLocation>
</comment>
<dbReference type="PANTHER" id="PTHR12450">
    <property type="entry name" value="DENTIN MATRIX PROTEIN 4 PROTEIN FAM20"/>
    <property type="match status" value="1"/>
</dbReference>
<dbReference type="InterPro" id="IPR009581">
    <property type="entry name" value="FAM20_C"/>
</dbReference>
<evidence type="ECO:0000256" key="1">
    <source>
        <dbReference type="ARBA" id="ARBA00004555"/>
    </source>
</evidence>
<gene>
    <name evidence="10" type="primary">FAM20B</name>
    <name evidence="10" type="ORF">SK128_018769</name>
</gene>
<feature type="domain" description="FAM20 C-terminal" evidence="9">
    <location>
        <begin position="254"/>
        <end position="459"/>
    </location>
</feature>
<evidence type="ECO:0000256" key="8">
    <source>
        <dbReference type="PIRSR" id="PIRSR624869-3"/>
    </source>
</evidence>
<evidence type="ECO:0000256" key="3">
    <source>
        <dbReference type="ARBA" id="ARBA00023034"/>
    </source>
</evidence>
<keyword evidence="8" id="KW-0464">Manganese</keyword>
<evidence type="ECO:0000256" key="2">
    <source>
        <dbReference type="ARBA" id="ARBA00006557"/>
    </source>
</evidence>
<dbReference type="PANTHER" id="PTHR12450:SF14">
    <property type="entry name" value="GLYCOSAMINOGLYCAN XYLOSYLKINASE"/>
    <property type="match status" value="1"/>
</dbReference>
<keyword evidence="7" id="KW-0547">Nucleotide-binding</keyword>
<dbReference type="GO" id="GO:0005794">
    <property type="term" value="C:Golgi apparatus"/>
    <property type="evidence" value="ECO:0007669"/>
    <property type="project" value="UniProtKB-SubCell"/>
</dbReference>
<reference evidence="10 11" key="1">
    <citation type="submission" date="2023-11" db="EMBL/GenBank/DDBJ databases">
        <title>Halocaridina rubra genome assembly.</title>
        <authorList>
            <person name="Smith C."/>
        </authorList>
    </citation>
    <scope>NUCLEOTIDE SEQUENCE [LARGE SCALE GENOMIC DNA]</scope>
    <source>
        <strain evidence="10">EP-1</strain>
        <tissue evidence="10">Whole</tissue>
    </source>
</reference>